<dbReference type="PANTHER" id="PTHR11782:SF83">
    <property type="entry name" value="GUANOSINE-DIPHOSPHATASE"/>
    <property type="match status" value="1"/>
</dbReference>
<dbReference type="Proteomes" id="UP000314986">
    <property type="component" value="Unassembled WGS sequence"/>
</dbReference>
<feature type="transmembrane region" description="Helical" evidence="3">
    <location>
        <begin position="596"/>
        <end position="615"/>
    </location>
</feature>
<reference evidence="5" key="2">
    <citation type="journal article" date="2007" name="PLoS Biol.">
        <title>Survey sequencing and comparative analysis of the elephant shark (Callorhinchus milii) genome.</title>
        <authorList>
            <person name="Venkatesh B."/>
            <person name="Kirkness E.F."/>
            <person name="Loh Y.H."/>
            <person name="Halpern A.L."/>
            <person name="Lee A.P."/>
            <person name="Johnson J."/>
            <person name="Dandona N."/>
            <person name="Viswanathan L.D."/>
            <person name="Tay A."/>
            <person name="Venter J.C."/>
            <person name="Strausberg R.L."/>
            <person name="Brenner S."/>
        </authorList>
    </citation>
    <scope>NUCLEOTIDE SEQUENCE [LARGE SCALE GENOMIC DNA]</scope>
</reference>
<feature type="transmembrane region" description="Helical" evidence="3">
    <location>
        <begin position="210"/>
        <end position="231"/>
    </location>
</feature>
<gene>
    <name evidence="4" type="primary">LOC103181555</name>
</gene>
<feature type="transmembrane region" description="Helical" evidence="3">
    <location>
        <begin position="15"/>
        <end position="35"/>
    </location>
</feature>
<dbReference type="GO" id="GO:0045134">
    <property type="term" value="F:UDP phosphatase activity"/>
    <property type="evidence" value="ECO:0007669"/>
    <property type="project" value="TreeGrafter"/>
</dbReference>
<name>A0A4W3JGY9_CALMI</name>
<dbReference type="STRING" id="7868.ENSCMIP00000037278"/>
<dbReference type="AlphaFoldDB" id="A0A4W3JGY9"/>
<dbReference type="GO" id="GO:0009134">
    <property type="term" value="P:nucleoside diphosphate catabolic process"/>
    <property type="evidence" value="ECO:0007669"/>
    <property type="project" value="TreeGrafter"/>
</dbReference>
<dbReference type="InParanoid" id="A0A4W3JGY9"/>
<dbReference type="GeneTree" id="ENSGT01150000286965"/>
<evidence type="ECO:0000313" key="5">
    <source>
        <dbReference type="Proteomes" id="UP000314986"/>
    </source>
</evidence>
<dbReference type="GO" id="GO:0005886">
    <property type="term" value="C:plasma membrane"/>
    <property type="evidence" value="ECO:0007669"/>
    <property type="project" value="TreeGrafter"/>
</dbReference>
<dbReference type="Pfam" id="PF01150">
    <property type="entry name" value="GDA1_CD39"/>
    <property type="match status" value="3"/>
</dbReference>
<dbReference type="Ensembl" id="ENSCMIT00000037819.1">
    <property type="protein sequence ID" value="ENSCMIP00000037278.1"/>
    <property type="gene ID" value="ENSCMIG00000015696.1"/>
</dbReference>
<evidence type="ECO:0000256" key="3">
    <source>
        <dbReference type="SAM" id="Phobius"/>
    </source>
</evidence>
<reference evidence="4" key="4">
    <citation type="submission" date="2025-08" db="UniProtKB">
        <authorList>
            <consortium name="Ensembl"/>
        </authorList>
    </citation>
    <scope>IDENTIFICATION</scope>
</reference>
<evidence type="ECO:0000256" key="2">
    <source>
        <dbReference type="ARBA" id="ARBA00022801"/>
    </source>
</evidence>
<proteinExistence type="inferred from homology"/>
<dbReference type="Gene3D" id="3.30.420.150">
    <property type="entry name" value="Exopolyphosphatase. Domain 2"/>
    <property type="match status" value="4"/>
</dbReference>
<reference evidence="4" key="5">
    <citation type="submission" date="2025-09" db="UniProtKB">
        <authorList>
            <consortium name="Ensembl"/>
        </authorList>
    </citation>
    <scope>IDENTIFICATION</scope>
</reference>
<comment type="similarity">
    <text evidence="1">Belongs to the GDA1/CD39 NTPase family.</text>
</comment>
<sequence length="619" mass="70078">MALLDGLQQYKRSPLSRTTGALALVGGAAHITFIAKKVSKYIPTYKVTLFGYKYKVFTETFDCFGWKEAELRLLVHIYQAFGGFHYMRKALQLPLSFPVTKYNQAVWSFCTKKWAELKIMFPNISNTFIRYYCFGGHYIYTLLVHGYKFNPMNWKQITFTNKRLILLTKMSIPSKGNTILRPLEFTEIMPPEGQVLQVPMPGNQHGKIKIVAAVTVLVFSAIITITITFIYSSEEKIFSKGVENAIVVEASSTSSAIYVYQWPIEKKHNTGLVTEISYCSVKGPGITAYRKNPKQAAKSLLPCLNNTKTVIPKADHSTTRIYFAATNAVRLLEYHDKAAAQTILAEIQHLIKSLPFSFGNFHILSAQELGSFNWITANYLDGRFIQASEAKTTYESPCWPSGYNKTVSMDDLFGSLCTASKRPANYKPDDEITFKGTGNPAKCQELVYLLFDFEACAGKSYCSFDGIYMPKIRGKFMAFSGFYHISRALRLPTSFSVTSFSETLLSFCTKGWAELKFILPDDKDCDIRQYCFDGFLMHTLLIHGYKFSPIRWKKISFMETVNGIHVKWSLGYMLSITNTIPQEIEEIRSKISTTTFQIVLSVFVGTGIISILVICKLML</sequence>
<dbReference type="GO" id="GO:0017111">
    <property type="term" value="F:ribonucleoside triphosphate phosphatase activity"/>
    <property type="evidence" value="ECO:0007669"/>
    <property type="project" value="TreeGrafter"/>
</dbReference>
<reference evidence="5" key="3">
    <citation type="journal article" date="2014" name="Nature">
        <title>Elephant shark genome provides unique insights into gnathostome evolution.</title>
        <authorList>
            <consortium name="International Elephant Shark Genome Sequencing Consortium"/>
            <person name="Venkatesh B."/>
            <person name="Lee A.P."/>
            <person name="Ravi V."/>
            <person name="Maurya A.K."/>
            <person name="Lian M.M."/>
            <person name="Swann J.B."/>
            <person name="Ohta Y."/>
            <person name="Flajnik M.F."/>
            <person name="Sutoh Y."/>
            <person name="Kasahara M."/>
            <person name="Hoon S."/>
            <person name="Gangu V."/>
            <person name="Roy S.W."/>
            <person name="Irimia M."/>
            <person name="Korzh V."/>
            <person name="Kondrychyn I."/>
            <person name="Lim Z.W."/>
            <person name="Tay B.H."/>
            <person name="Tohari S."/>
            <person name="Kong K.W."/>
            <person name="Ho S."/>
            <person name="Lorente-Galdos B."/>
            <person name="Quilez J."/>
            <person name="Marques-Bonet T."/>
            <person name="Raney B.J."/>
            <person name="Ingham P.W."/>
            <person name="Tay A."/>
            <person name="Hillier L.W."/>
            <person name="Minx P."/>
            <person name="Boehm T."/>
            <person name="Wilson R.K."/>
            <person name="Brenner S."/>
            <person name="Warren W.C."/>
        </authorList>
    </citation>
    <scope>NUCLEOTIDE SEQUENCE [LARGE SCALE GENOMIC DNA]</scope>
</reference>
<evidence type="ECO:0000313" key="4">
    <source>
        <dbReference type="Ensembl" id="ENSCMIP00000037278.1"/>
    </source>
</evidence>
<accession>A0A4W3JGY9</accession>
<dbReference type="InterPro" id="IPR000407">
    <property type="entry name" value="GDA1_CD39_NTPase"/>
</dbReference>
<reference evidence="5" key="1">
    <citation type="journal article" date="2006" name="Science">
        <title>Ancient noncoding elements conserved in the human genome.</title>
        <authorList>
            <person name="Venkatesh B."/>
            <person name="Kirkness E.F."/>
            <person name="Loh Y.H."/>
            <person name="Halpern A.L."/>
            <person name="Lee A.P."/>
            <person name="Johnson J."/>
            <person name="Dandona N."/>
            <person name="Viswanathan L.D."/>
            <person name="Tay A."/>
            <person name="Venter J.C."/>
            <person name="Strausberg R.L."/>
            <person name="Brenner S."/>
        </authorList>
    </citation>
    <scope>NUCLEOTIDE SEQUENCE [LARGE SCALE GENOMIC DNA]</scope>
</reference>
<protein>
    <submittedName>
        <fullName evidence="4">Ectonucleoside triphosphate diphosphohydrolase 3-like</fullName>
    </submittedName>
</protein>
<keyword evidence="3" id="KW-0472">Membrane</keyword>
<dbReference type="PANTHER" id="PTHR11782">
    <property type="entry name" value="ADENOSINE/GUANOSINE DIPHOSPHATASE"/>
    <property type="match status" value="1"/>
</dbReference>
<keyword evidence="3" id="KW-0812">Transmembrane</keyword>
<organism evidence="4 5">
    <name type="scientific">Callorhinchus milii</name>
    <name type="common">Ghost shark</name>
    <dbReference type="NCBI Taxonomy" id="7868"/>
    <lineage>
        <taxon>Eukaryota</taxon>
        <taxon>Metazoa</taxon>
        <taxon>Chordata</taxon>
        <taxon>Craniata</taxon>
        <taxon>Vertebrata</taxon>
        <taxon>Chondrichthyes</taxon>
        <taxon>Holocephali</taxon>
        <taxon>Chimaeriformes</taxon>
        <taxon>Callorhinchidae</taxon>
        <taxon>Callorhinchus</taxon>
    </lineage>
</organism>
<dbReference type="GO" id="GO:0004382">
    <property type="term" value="F:GDP phosphatase activity"/>
    <property type="evidence" value="ECO:0007669"/>
    <property type="project" value="TreeGrafter"/>
</dbReference>
<keyword evidence="5" id="KW-1185">Reference proteome</keyword>
<keyword evidence="2" id="KW-0378">Hydrolase</keyword>
<keyword evidence="3" id="KW-1133">Transmembrane helix</keyword>
<dbReference type="Gene3D" id="3.30.420.40">
    <property type="match status" value="2"/>
</dbReference>
<evidence type="ECO:0000256" key="1">
    <source>
        <dbReference type="ARBA" id="ARBA00009283"/>
    </source>
</evidence>